<keyword evidence="1" id="KW-0812">Transmembrane</keyword>
<name>A0A1U9ZXS0_9ACTN</name>
<proteinExistence type="predicted"/>
<sequence length="169" mass="18643">MVNDTAWQTLIGTLGGVAVTAVFGLLTAYFTHRWQQDRFKQENTFALARETRAARRQTYAKYLVSAQNVYDATTAHYVANREHPLDVSAISIDPPEDLYNAVVANEALRIEVMLLAGSSVRDALQAYDATLKGSWPIAAAGVDLTAQRPSTQAYHELIGAMQREILEAD</sequence>
<keyword evidence="1" id="KW-1133">Transmembrane helix</keyword>
<keyword evidence="3" id="KW-1185">Reference proteome</keyword>
<feature type="transmembrane region" description="Helical" evidence="1">
    <location>
        <begin position="6"/>
        <end position="30"/>
    </location>
</feature>
<gene>
    <name evidence="2" type="ORF">BKM31_15995</name>
</gene>
<dbReference type="Proteomes" id="UP000190797">
    <property type="component" value="Chromosome"/>
</dbReference>
<evidence type="ECO:0000313" key="2">
    <source>
        <dbReference type="EMBL" id="AQZ62761.1"/>
    </source>
</evidence>
<accession>A0A1U9ZXS0</accession>
<evidence type="ECO:0000313" key="3">
    <source>
        <dbReference type="Proteomes" id="UP000190797"/>
    </source>
</evidence>
<evidence type="ECO:0000256" key="1">
    <source>
        <dbReference type="SAM" id="Phobius"/>
    </source>
</evidence>
<organism evidence="2 3">
    <name type="scientific">[Actinomadura] parvosata subsp. kistnae</name>
    <dbReference type="NCBI Taxonomy" id="1909395"/>
    <lineage>
        <taxon>Bacteria</taxon>
        <taxon>Bacillati</taxon>
        <taxon>Actinomycetota</taxon>
        <taxon>Actinomycetes</taxon>
        <taxon>Streptosporangiales</taxon>
        <taxon>Streptosporangiaceae</taxon>
        <taxon>Nonomuraea</taxon>
    </lineage>
</organism>
<dbReference type="OrthoDB" id="9877093at2"/>
<dbReference type="KEGG" id="noa:BKM31_15995"/>
<dbReference type="RefSeq" id="WP_080038941.1">
    <property type="nucleotide sequence ID" value="NZ_CP017717.1"/>
</dbReference>
<dbReference type="AlphaFoldDB" id="A0A1U9ZXS0"/>
<dbReference type="EMBL" id="CP017717">
    <property type="protein sequence ID" value="AQZ62761.1"/>
    <property type="molecule type" value="Genomic_DNA"/>
</dbReference>
<protein>
    <submittedName>
        <fullName evidence="2">Uncharacterized protein</fullName>
    </submittedName>
</protein>
<keyword evidence="1" id="KW-0472">Membrane</keyword>
<reference evidence="3" key="1">
    <citation type="journal article" date="2017" name="Med. Chem. Commun.">
        <title>Nonomuraea sp. ATCC 55076 harbours the largest actinomycete chromosome to date and the kistamicin biosynthetic gene cluster.</title>
        <authorList>
            <person name="Nazari B."/>
            <person name="Forneris C.C."/>
            <person name="Gibson M.I."/>
            <person name="Moon K."/>
            <person name="Schramma K.R."/>
            <person name="Seyedsayamdost M.R."/>
        </authorList>
    </citation>
    <scope>NUCLEOTIDE SEQUENCE [LARGE SCALE GENOMIC DNA]</scope>
    <source>
        <strain evidence="3">ATCC 55076</strain>
    </source>
</reference>